<gene>
    <name evidence="3" type="ORF">SAMN06265355_105472</name>
</gene>
<feature type="chain" id="PRO_5038661997" description="Neutral zinc metallopeptidase" evidence="2">
    <location>
        <begin position="29"/>
        <end position="251"/>
    </location>
</feature>
<feature type="signal peptide" evidence="2">
    <location>
        <begin position="1"/>
        <end position="28"/>
    </location>
</feature>
<evidence type="ECO:0000256" key="1">
    <source>
        <dbReference type="SAM" id="MobiDB-lite"/>
    </source>
</evidence>
<evidence type="ECO:0000313" key="4">
    <source>
        <dbReference type="Proteomes" id="UP000198420"/>
    </source>
</evidence>
<dbReference type="AlphaFoldDB" id="A0A238YDK6"/>
<keyword evidence="2" id="KW-0732">Signal</keyword>
<feature type="compositionally biased region" description="Low complexity" evidence="1">
    <location>
        <begin position="36"/>
        <end position="63"/>
    </location>
</feature>
<evidence type="ECO:0000313" key="3">
    <source>
        <dbReference type="EMBL" id="SNR69305.1"/>
    </source>
</evidence>
<dbReference type="Proteomes" id="UP000198420">
    <property type="component" value="Unassembled WGS sequence"/>
</dbReference>
<sequence>MRQTAWNRSRRPAALAGALALAAALTGACEFDPAAAGPGARPAAQGTPVASRAPAPRRSAPAAFGEREFREDVRTAEALTDDFWRRHWDRLFTGEYGSPRVVGLYDGRDPASAPVCGRERFEPDNAAYCPSGDFVAWDAHLMRSGYARGDAWVYLVISHEWGHAVQNRLRRGLVSPAAELQADCLAGAALYGSSDDGTLRFEEGDEQELVDAFKVIGDRAPWTRPGDHGSAVQRLRAFSRGGENGVRACFT</sequence>
<name>A0A238YDK6_9ACTN</name>
<dbReference type="EMBL" id="FZNP01000005">
    <property type="protein sequence ID" value="SNR69305.1"/>
    <property type="molecule type" value="Genomic_DNA"/>
</dbReference>
<dbReference type="SUPFAM" id="SSF55486">
    <property type="entry name" value="Metalloproteases ('zincins'), catalytic domain"/>
    <property type="match status" value="1"/>
</dbReference>
<dbReference type="OrthoDB" id="9774900at2"/>
<protein>
    <recommendedName>
        <fullName evidence="5">Neutral zinc metallopeptidase</fullName>
    </recommendedName>
</protein>
<accession>A0A238YDK6</accession>
<dbReference type="RefSeq" id="WP_089312547.1">
    <property type="nucleotide sequence ID" value="NZ_FZNP01000005.1"/>
</dbReference>
<feature type="region of interest" description="Disordered" evidence="1">
    <location>
        <begin position="36"/>
        <end position="66"/>
    </location>
</feature>
<dbReference type="PROSITE" id="PS51257">
    <property type="entry name" value="PROKAR_LIPOPROTEIN"/>
    <property type="match status" value="1"/>
</dbReference>
<proteinExistence type="predicted"/>
<organism evidence="3 4">
    <name type="scientific">Actinomadura mexicana</name>
    <dbReference type="NCBI Taxonomy" id="134959"/>
    <lineage>
        <taxon>Bacteria</taxon>
        <taxon>Bacillati</taxon>
        <taxon>Actinomycetota</taxon>
        <taxon>Actinomycetes</taxon>
        <taxon>Streptosporangiales</taxon>
        <taxon>Thermomonosporaceae</taxon>
        <taxon>Actinomadura</taxon>
    </lineage>
</organism>
<evidence type="ECO:0000256" key="2">
    <source>
        <dbReference type="SAM" id="SignalP"/>
    </source>
</evidence>
<keyword evidence="4" id="KW-1185">Reference proteome</keyword>
<reference evidence="4" key="1">
    <citation type="submission" date="2017-06" db="EMBL/GenBank/DDBJ databases">
        <authorList>
            <person name="Varghese N."/>
            <person name="Submissions S."/>
        </authorList>
    </citation>
    <scope>NUCLEOTIDE SEQUENCE [LARGE SCALE GENOMIC DNA]</scope>
    <source>
        <strain evidence="4">DSM 44485</strain>
    </source>
</reference>
<evidence type="ECO:0008006" key="5">
    <source>
        <dbReference type="Google" id="ProtNLM"/>
    </source>
</evidence>